<feature type="transmembrane region" description="Helical" evidence="16">
    <location>
        <begin position="476"/>
        <end position="503"/>
    </location>
</feature>
<evidence type="ECO:0000256" key="12">
    <source>
        <dbReference type="ARBA" id="ARBA00023136"/>
    </source>
</evidence>
<dbReference type="AlphaFoldDB" id="A0A8T0GMA1"/>
<feature type="chain" id="PRO_5035924714" description="Protein kinase domain-containing protein" evidence="17">
    <location>
        <begin position="35"/>
        <end position="860"/>
    </location>
</feature>
<evidence type="ECO:0000256" key="17">
    <source>
        <dbReference type="SAM" id="SignalP"/>
    </source>
</evidence>
<feature type="binding site" evidence="14">
    <location>
        <position position="567"/>
    </location>
    <ligand>
        <name>ATP</name>
        <dbReference type="ChEBI" id="CHEBI:30616"/>
    </ligand>
</feature>
<dbReference type="EMBL" id="CM026431">
    <property type="protein sequence ID" value="KAG0558162.1"/>
    <property type="molecule type" value="Genomic_DNA"/>
</dbReference>
<evidence type="ECO:0000256" key="8">
    <source>
        <dbReference type="ARBA" id="ARBA00022741"/>
    </source>
</evidence>
<keyword evidence="9" id="KW-0418">Kinase</keyword>
<organism evidence="19 20">
    <name type="scientific">Ceratodon purpureus</name>
    <name type="common">Fire moss</name>
    <name type="synonym">Dicranum purpureum</name>
    <dbReference type="NCBI Taxonomy" id="3225"/>
    <lineage>
        <taxon>Eukaryota</taxon>
        <taxon>Viridiplantae</taxon>
        <taxon>Streptophyta</taxon>
        <taxon>Embryophyta</taxon>
        <taxon>Bryophyta</taxon>
        <taxon>Bryophytina</taxon>
        <taxon>Bryopsida</taxon>
        <taxon>Dicranidae</taxon>
        <taxon>Pseudoditrichales</taxon>
        <taxon>Ditrichaceae</taxon>
        <taxon>Ceratodon</taxon>
    </lineage>
</organism>
<dbReference type="Gene3D" id="3.80.10.10">
    <property type="entry name" value="Ribonuclease Inhibitor"/>
    <property type="match status" value="2"/>
</dbReference>
<evidence type="ECO:0000256" key="3">
    <source>
        <dbReference type="ARBA" id="ARBA00022614"/>
    </source>
</evidence>
<evidence type="ECO:0000256" key="9">
    <source>
        <dbReference type="ARBA" id="ARBA00022777"/>
    </source>
</evidence>
<dbReference type="Pfam" id="PF13855">
    <property type="entry name" value="LRR_8"/>
    <property type="match status" value="1"/>
</dbReference>
<evidence type="ECO:0000256" key="5">
    <source>
        <dbReference type="ARBA" id="ARBA00022692"/>
    </source>
</evidence>
<keyword evidence="15" id="KW-0175">Coiled coil</keyword>
<keyword evidence="2" id="KW-0723">Serine/threonine-protein kinase</keyword>
<dbReference type="Pfam" id="PF07714">
    <property type="entry name" value="PK_Tyr_Ser-Thr"/>
    <property type="match status" value="1"/>
</dbReference>
<dbReference type="FunFam" id="3.30.200.20:FF:000162">
    <property type="entry name" value="Adenine nucleotide alpha hydrolase-like domain kinase"/>
    <property type="match status" value="1"/>
</dbReference>
<proteinExistence type="predicted"/>
<dbReference type="InterPro" id="IPR000719">
    <property type="entry name" value="Prot_kinase_dom"/>
</dbReference>
<dbReference type="SUPFAM" id="SSF52058">
    <property type="entry name" value="L domain-like"/>
    <property type="match status" value="1"/>
</dbReference>
<feature type="coiled-coil region" evidence="15">
    <location>
        <begin position="503"/>
        <end position="530"/>
    </location>
</feature>
<evidence type="ECO:0000256" key="7">
    <source>
        <dbReference type="ARBA" id="ARBA00022737"/>
    </source>
</evidence>
<dbReference type="InterPro" id="IPR001245">
    <property type="entry name" value="Ser-Thr/Tyr_kinase_cat_dom"/>
</dbReference>
<evidence type="ECO:0000256" key="16">
    <source>
        <dbReference type="SAM" id="Phobius"/>
    </source>
</evidence>
<evidence type="ECO:0000256" key="13">
    <source>
        <dbReference type="ARBA" id="ARBA00023180"/>
    </source>
</evidence>
<dbReference type="InterPro" id="IPR008271">
    <property type="entry name" value="Ser/Thr_kinase_AS"/>
</dbReference>
<gene>
    <name evidence="19" type="ORF">KC19_10G008900</name>
</gene>
<keyword evidence="8 14" id="KW-0547">Nucleotide-binding</keyword>
<dbReference type="GO" id="GO:0005524">
    <property type="term" value="F:ATP binding"/>
    <property type="evidence" value="ECO:0007669"/>
    <property type="project" value="UniProtKB-UniRule"/>
</dbReference>
<keyword evidence="20" id="KW-1185">Reference proteome</keyword>
<dbReference type="SUPFAM" id="SSF56112">
    <property type="entry name" value="Protein kinase-like (PK-like)"/>
    <property type="match status" value="1"/>
</dbReference>
<dbReference type="PROSITE" id="PS51450">
    <property type="entry name" value="LRR"/>
    <property type="match status" value="1"/>
</dbReference>
<dbReference type="FunFam" id="1.10.510.10:FF:000590">
    <property type="entry name" value="PR5-like receptor kinase"/>
    <property type="match status" value="1"/>
</dbReference>
<evidence type="ECO:0000256" key="6">
    <source>
        <dbReference type="ARBA" id="ARBA00022729"/>
    </source>
</evidence>
<keyword evidence="4" id="KW-0808">Transferase</keyword>
<feature type="signal peptide" evidence="17">
    <location>
        <begin position="1"/>
        <end position="34"/>
    </location>
</feature>
<evidence type="ECO:0000313" key="20">
    <source>
        <dbReference type="Proteomes" id="UP000822688"/>
    </source>
</evidence>
<dbReference type="Gene3D" id="3.30.200.20">
    <property type="entry name" value="Phosphorylase Kinase, domain 1"/>
    <property type="match status" value="1"/>
</dbReference>
<evidence type="ECO:0000256" key="14">
    <source>
        <dbReference type="PROSITE-ProRule" id="PRU10141"/>
    </source>
</evidence>
<sequence length="860" mass="95160">MAPAASILIHVARNRIELQGFAVALLLWFPCVLAGVDSEDVNLSMEEMDGLQALWKAFSVKTPDPDRRLLNWRNGSHPCGFSSPNTYRRMDSSAWMGLTCQFHNDTNYTWVDGVTVTRLDLVDTGVVGVVPPEVSKLRNLERIGNFPFRSLINTSNLTVLDLSYNNYDGTIAEDAFQNLGQLQWLALGGNNFSGQIPDTSSLQENLTILDLSRNKFTDEAPDVSNLSNVSTLNMSWNNFTGQAPNLSKLTQLDWLDLSSNNFTGSLSELPESNASLYYVNISNNKFTGSVSSLLSSLAGATALTSLDLSNNKVGGPLPDLRDLSSLETLNLSSNNFVGLSNNVTFFLSTLPQQLRVLDISNLDIGGPVPHWANNNISHLQLSELYLDKNNFTGTLNISAFATTNISKRLKVLSLTDNMITDVVTSEGLVLAAALTAINVQGNPYCNKRWTSEDDSQRCTFYCRQPCIYLSPKSNNMGWKVITLATSISSAVVVLVILGFAVILRRKQKHIRDLQKKIKDADISAKRLEYSELRVATKNFASEMKLGEGAYGAVYKGILGNNLEVAVKQLFLETNKGRDDFLNEVLLISNLQHRNLVTLKGYCLHGKQTLLVYEYVDNCDLDKLLLCRHRSTDCTSDGTQSVLNWQARLNVCQGVAQGLYYLHASSQSRIIHRDIKASNILLDKNLQPKIADFGLARPIEDARSVILTQQCAGTLGYLAPEYMCHGQLSDKADVYSFGVLLLKIVSGKRNRDLSMPEDEVYLPNWAWKLHKESRLLDMKDPSLVLGEDEGEEVQRVLETAVVCVQTAPEKRPSMFLVAAMLAGQGRAGECGCTSVSRRGPRELAALRALLWKNVLTTEFPC</sequence>
<dbReference type="Pfam" id="PF00560">
    <property type="entry name" value="LRR_1"/>
    <property type="match status" value="1"/>
</dbReference>
<accession>A0A8T0GMA1</accession>
<dbReference type="InterPro" id="IPR011009">
    <property type="entry name" value="Kinase-like_dom_sf"/>
</dbReference>
<dbReference type="PANTHER" id="PTHR48006:SF34">
    <property type="entry name" value="OS08G0203700 PROTEIN"/>
    <property type="match status" value="1"/>
</dbReference>
<keyword evidence="6 17" id="KW-0732">Signal</keyword>
<keyword evidence="3" id="KW-0433">Leucine-rich repeat</keyword>
<evidence type="ECO:0000256" key="4">
    <source>
        <dbReference type="ARBA" id="ARBA00022679"/>
    </source>
</evidence>
<keyword evidence="12 16" id="KW-0472">Membrane</keyword>
<dbReference type="Pfam" id="PF13516">
    <property type="entry name" value="LRR_6"/>
    <property type="match status" value="1"/>
</dbReference>
<comment type="caution">
    <text evidence="19">The sequence shown here is derived from an EMBL/GenBank/DDBJ whole genome shotgun (WGS) entry which is preliminary data.</text>
</comment>
<dbReference type="SMART" id="SM00220">
    <property type="entry name" value="S_TKc"/>
    <property type="match status" value="1"/>
</dbReference>
<keyword evidence="5 16" id="KW-0812">Transmembrane</keyword>
<dbReference type="PROSITE" id="PS00107">
    <property type="entry name" value="PROTEIN_KINASE_ATP"/>
    <property type="match status" value="1"/>
</dbReference>
<evidence type="ECO:0000259" key="18">
    <source>
        <dbReference type="PROSITE" id="PS50011"/>
    </source>
</evidence>
<dbReference type="PROSITE" id="PS00108">
    <property type="entry name" value="PROTEIN_KINASE_ST"/>
    <property type="match status" value="1"/>
</dbReference>
<dbReference type="GO" id="GO:0004674">
    <property type="term" value="F:protein serine/threonine kinase activity"/>
    <property type="evidence" value="ECO:0007669"/>
    <property type="project" value="UniProtKB-KW"/>
</dbReference>
<comment type="subcellular location">
    <subcellularLocation>
        <location evidence="1">Membrane</location>
        <topology evidence="1">Single-pass type I membrane protein</topology>
    </subcellularLocation>
</comment>
<evidence type="ECO:0000256" key="1">
    <source>
        <dbReference type="ARBA" id="ARBA00004479"/>
    </source>
</evidence>
<keyword evidence="7" id="KW-0677">Repeat</keyword>
<dbReference type="CDD" id="cd14066">
    <property type="entry name" value="STKc_IRAK"/>
    <property type="match status" value="1"/>
</dbReference>
<dbReference type="Proteomes" id="UP000822688">
    <property type="component" value="Chromosome 10"/>
</dbReference>
<evidence type="ECO:0000256" key="11">
    <source>
        <dbReference type="ARBA" id="ARBA00022989"/>
    </source>
</evidence>
<evidence type="ECO:0000256" key="15">
    <source>
        <dbReference type="SAM" id="Coils"/>
    </source>
</evidence>
<evidence type="ECO:0000256" key="2">
    <source>
        <dbReference type="ARBA" id="ARBA00022527"/>
    </source>
</evidence>
<keyword evidence="13" id="KW-0325">Glycoprotein</keyword>
<name>A0A8T0GMA1_CERPU</name>
<protein>
    <recommendedName>
        <fullName evidence="18">Protein kinase domain-containing protein</fullName>
    </recommendedName>
</protein>
<keyword evidence="11 16" id="KW-1133">Transmembrane helix</keyword>
<dbReference type="Gene3D" id="1.10.510.10">
    <property type="entry name" value="Transferase(Phosphotransferase) domain 1"/>
    <property type="match status" value="1"/>
</dbReference>
<dbReference type="GO" id="GO:0016020">
    <property type="term" value="C:membrane"/>
    <property type="evidence" value="ECO:0007669"/>
    <property type="project" value="UniProtKB-SubCell"/>
</dbReference>
<reference evidence="19" key="1">
    <citation type="submission" date="2020-06" db="EMBL/GenBank/DDBJ databases">
        <title>WGS assembly of Ceratodon purpureus strain R40.</title>
        <authorList>
            <person name="Carey S.B."/>
            <person name="Jenkins J."/>
            <person name="Shu S."/>
            <person name="Lovell J.T."/>
            <person name="Sreedasyam A."/>
            <person name="Maumus F."/>
            <person name="Tiley G.P."/>
            <person name="Fernandez-Pozo N."/>
            <person name="Barry K."/>
            <person name="Chen C."/>
            <person name="Wang M."/>
            <person name="Lipzen A."/>
            <person name="Daum C."/>
            <person name="Saski C.A."/>
            <person name="Payton A.C."/>
            <person name="Mcbreen J.C."/>
            <person name="Conrad R.E."/>
            <person name="Kollar L.M."/>
            <person name="Olsson S."/>
            <person name="Huttunen S."/>
            <person name="Landis J.B."/>
            <person name="Wickett N.J."/>
            <person name="Johnson M.G."/>
            <person name="Rensing S.A."/>
            <person name="Grimwood J."/>
            <person name="Schmutz J."/>
            <person name="Mcdaniel S.F."/>
        </authorList>
    </citation>
    <scope>NUCLEOTIDE SEQUENCE</scope>
    <source>
        <strain evidence="19">R40</strain>
    </source>
</reference>
<dbReference type="PANTHER" id="PTHR48006">
    <property type="entry name" value="LEUCINE-RICH REPEAT-CONTAINING PROTEIN DDB_G0281931-RELATED"/>
    <property type="match status" value="1"/>
</dbReference>
<evidence type="ECO:0000256" key="10">
    <source>
        <dbReference type="ARBA" id="ARBA00022840"/>
    </source>
</evidence>
<dbReference type="InterPro" id="IPR017441">
    <property type="entry name" value="Protein_kinase_ATP_BS"/>
</dbReference>
<dbReference type="InterPro" id="IPR001611">
    <property type="entry name" value="Leu-rich_rpt"/>
</dbReference>
<dbReference type="InterPro" id="IPR032675">
    <property type="entry name" value="LRR_dom_sf"/>
</dbReference>
<dbReference type="PROSITE" id="PS50011">
    <property type="entry name" value="PROTEIN_KINASE_DOM"/>
    <property type="match status" value="1"/>
</dbReference>
<evidence type="ECO:0000313" key="19">
    <source>
        <dbReference type="EMBL" id="KAG0558162.1"/>
    </source>
</evidence>
<dbReference type="InterPro" id="IPR051824">
    <property type="entry name" value="LRR_Rcpt-Like_S/T_Kinase"/>
</dbReference>
<keyword evidence="10 14" id="KW-0067">ATP-binding</keyword>
<feature type="domain" description="Protein kinase" evidence="18">
    <location>
        <begin position="539"/>
        <end position="820"/>
    </location>
</feature>